<dbReference type="Pfam" id="PF00814">
    <property type="entry name" value="TsaD"/>
    <property type="match status" value="1"/>
</dbReference>
<dbReference type="SUPFAM" id="SSF53067">
    <property type="entry name" value="Actin-like ATPase domain"/>
    <property type="match status" value="2"/>
</dbReference>
<dbReference type="KEGG" id="jda:BW727_102072"/>
<evidence type="ECO:0000313" key="3">
    <source>
        <dbReference type="EMBL" id="AQS54386.1"/>
    </source>
</evidence>
<evidence type="ECO:0000313" key="4">
    <source>
        <dbReference type="Proteomes" id="UP000188993"/>
    </source>
</evidence>
<dbReference type="Proteomes" id="UP000188993">
    <property type="component" value="Chromosome"/>
</dbReference>
<feature type="region of interest" description="Disordered" evidence="1">
    <location>
        <begin position="222"/>
        <end position="241"/>
    </location>
</feature>
<keyword evidence="4" id="KW-1185">Reference proteome</keyword>
<dbReference type="GO" id="GO:0005829">
    <property type="term" value="C:cytosol"/>
    <property type="evidence" value="ECO:0007669"/>
    <property type="project" value="TreeGrafter"/>
</dbReference>
<dbReference type="AlphaFoldDB" id="A0A1S6IS60"/>
<protein>
    <submittedName>
        <fullName evidence="3">tRNA threonylcarbamoyladenosine biosynthesis protein TsaB</fullName>
    </submittedName>
</protein>
<dbReference type="PANTHER" id="PTHR11735:SF11">
    <property type="entry name" value="TRNA THREONYLCARBAMOYLADENOSINE BIOSYNTHESIS PROTEIN TSAB"/>
    <property type="match status" value="1"/>
</dbReference>
<name>A0A1S6IS60_9LACT</name>
<dbReference type="PANTHER" id="PTHR11735">
    <property type="entry name" value="TRNA N6-ADENOSINE THREONYLCARBAMOYLTRANSFERASE"/>
    <property type="match status" value="1"/>
</dbReference>
<dbReference type="Gene3D" id="3.30.420.40">
    <property type="match status" value="2"/>
</dbReference>
<evidence type="ECO:0000256" key="1">
    <source>
        <dbReference type="SAM" id="MobiDB-lite"/>
    </source>
</evidence>
<dbReference type="EMBL" id="CP019728">
    <property type="protein sequence ID" value="AQS54386.1"/>
    <property type="molecule type" value="Genomic_DNA"/>
</dbReference>
<dbReference type="CDD" id="cd24032">
    <property type="entry name" value="ASKHA_NBD_TsaB"/>
    <property type="match status" value="1"/>
</dbReference>
<dbReference type="RefSeq" id="WP_062468277.1">
    <property type="nucleotide sequence ID" value="NZ_BBYN01000006.1"/>
</dbReference>
<dbReference type="OrthoDB" id="9784166at2"/>
<dbReference type="InterPro" id="IPR000905">
    <property type="entry name" value="Gcp-like_dom"/>
</dbReference>
<feature type="compositionally biased region" description="Basic and acidic residues" evidence="1">
    <location>
        <begin position="232"/>
        <end position="241"/>
    </location>
</feature>
<reference evidence="3 4" key="1">
    <citation type="journal article" date="2014" name="Int. J. Syst. Evol. Microbiol.">
        <title>Jeotgalibaca dankookensis gen. nov., sp. nov., a member of the family Carnobacteriaceae, isolated from seujeot (Korean traditional food).</title>
        <authorList>
            <person name="Lee D.G."/>
            <person name="Trujillo M.E."/>
            <person name="Kang H."/>
            <person name="Ahn T.Y."/>
        </authorList>
    </citation>
    <scope>NUCLEOTIDE SEQUENCE [LARGE SCALE GENOMIC DNA]</scope>
    <source>
        <strain evidence="3 4">EX-07</strain>
    </source>
</reference>
<feature type="domain" description="Gcp-like" evidence="2">
    <location>
        <begin position="34"/>
        <end position="224"/>
    </location>
</feature>
<sequence>MKILAIESSNQTMSVATLDEGLLVAEYTTNGNLQHSTQLMPAIEHILNGSNWQPSNLDRIVVTKGPGSYTGIRIGVTIAKTMAWSLNKPLIAVSSLKLIASNASYFQGLIVPLIDARRKNVYAGVYRVEDTVLTEVMPDQHLPSERLFQLLKEEKQPLLFIGQDVLTFKEDITNALGEQAIIANQKDWLPRASNLVTLALTEEVVDAHLFTPEYLKKPEAEENWQKANASKQKGEYVERID</sequence>
<dbReference type="NCBIfam" id="TIGR03725">
    <property type="entry name" value="T6A_YeaZ"/>
    <property type="match status" value="1"/>
</dbReference>
<organism evidence="3 4">
    <name type="scientific">Jeotgalibaca dankookensis</name>
    <dbReference type="NCBI Taxonomy" id="708126"/>
    <lineage>
        <taxon>Bacteria</taxon>
        <taxon>Bacillati</taxon>
        <taxon>Bacillota</taxon>
        <taxon>Bacilli</taxon>
        <taxon>Lactobacillales</taxon>
        <taxon>Carnobacteriaceae</taxon>
        <taxon>Jeotgalibaca</taxon>
    </lineage>
</organism>
<dbReference type="GO" id="GO:0002949">
    <property type="term" value="P:tRNA threonylcarbamoyladenosine modification"/>
    <property type="evidence" value="ECO:0007669"/>
    <property type="project" value="InterPro"/>
</dbReference>
<dbReference type="InterPro" id="IPR022496">
    <property type="entry name" value="T6A_TsaB"/>
</dbReference>
<dbReference type="STRING" id="708126.BW727_102072"/>
<evidence type="ECO:0000259" key="2">
    <source>
        <dbReference type="Pfam" id="PF00814"/>
    </source>
</evidence>
<gene>
    <name evidence="3" type="primary">tsaB</name>
    <name evidence="3" type="ORF">BW727_102072</name>
</gene>
<accession>A0A1S6IS60</accession>
<dbReference type="InterPro" id="IPR043129">
    <property type="entry name" value="ATPase_NBD"/>
</dbReference>
<proteinExistence type="predicted"/>